<evidence type="ECO:0000256" key="3">
    <source>
        <dbReference type="ARBA" id="ARBA00023027"/>
    </source>
</evidence>
<evidence type="ECO:0000313" key="7">
    <source>
        <dbReference type="Proteomes" id="UP000490535"/>
    </source>
</evidence>
<dbReference type="Gene3D" id="1.10.10.970">
    <property type="entry name" value="RNA 2'-phosphotransferase, Tpt1/KptA family, N-terminal domain"/>
    <property type="match status" value="1"/>
</dbReference>
<evidence type="ECO:0000313" key="6">
    <source>
        <dbReference type="EMBL" id="KAF1022720.1"/>
    </source>
</evidence>
<dbReference type="PANTHER" id="PTHR12684">
    <property type="entry name" value="PUTATIVE PHOSPHOTRANSFERASE"/>
    <property type="match status" value="1"/>
</dbReference>
<sequence length="188" mass="21714">MKSQEKNQQQHSKFLSLVLRHQPETIGIQLDSEGWTDVQILLQQLIKHHHPLKLDALIQIVESSDKKRFQLSDDHCKIRAVQGHSSTQIKRDYMAITPPNTLFHGTATRFVDSILDQGLMSGERHHVHLSADHITAAQVGKRHGKVFIFQIDTQQMHQDGYHFYQAENGVWITEHVPVKYLSQFEHSD</sequence>
<accession>A0A833PCD1</accession>
<dbReference type="NCBIfam" id="NF002014">
    <property type="entry name" value="PRK00819.1-4"/>
    <property type="match status" value="1"/>
</dbReference>
<proteinExistence type="inferred from homology"/>
<evidence type="ECO:0000256" key="2">
    <source>
        <dbReference type="ARBA" id="ARBA00022679"/>
    </source>
</evidence>
<gene>
    <name evidence="5 6" type="primary">kptA</name>
    <name evidence="6" type="ORF">GAK29_03110</name>
</gene>
<evidence type="ECO:0000256" key="4">
    <source>
        <dbReference type="ARBA" id="ARBA00025212"/>
    </source>
</evidence>
<comment type="caution">
    <text evidence="6">The sequence shown here is derived from an EMBL/GenBank/DDBJ whole genome shotgun (WGS) entry which is preliminary data.</text>
</comment>
<dbReference type="InterPro" id="IPR042080">
    <property type="entry name" value="RNA_2'-PTrans_N"/>
</dbReference>
<dbReference type="Gene3D" id="3.20.170.30">
    <property type="match status" value="1"/>
</dbReference>
<dbReference type="GO" id="GO:0000215">
    <property type="term" value="F:tRNA 2'-phosphotransferase activity"/>
    <property type="evidence" value="ECO:0007669"/>
    <property type="project" value="TreeGrafter"/>
</dbReference>
<evidence type="ECO:0000256" key="5">
    <source>
        <dbReference type="HAMAP-Rule" id="MF_00299"/>
    </source>
</evidence>
<comment type="similarity">
    <text evidence="1 5">Belongs to the KptA/TPT1 family.</text>
</comment>
<dbReference type="GO" id="GO:0006388">
    <property type="term" value="P:tRNA splicing, via endonucleolytic cleavage and ligation"/>
    <property type="evidence" value="ECO:0007669"/>
    <property type="project" value="UniProtKB-UniRule"/>
</dbReference>
<protein>
    <recommendedName>
        <fullName evidence="5">Probable RNA 2'-phosphotransferase</fullName>
        <ecNumber evidence="5">2.7.1.-</ecNumber>
    </recommendedName>
</protein>
<dbReference type="InterPro" id="IPR002745">
    <property type="entry name" value="Ptrans_KptA/Tpt1"/>
</dbReference>
<keyword evidence="3 5" id="KW-0520">NAD</keyword>
<dbReference type="EMBL" id="WNDP01000087">
    <property type="protein sequence ID" value="KAF1022720.1"/>
    <property type="molecule type" value="Genomic_DNA"/>
</dbReference>
<dbReference type="EC" id="2.7.1.-" evidence="5"/>
<reference evidence="7" key="1">
    <citation type="journal article" date="2020" name="MBio">
        <title>Horizontal gene transfer to a defensive symbiont with a reduced genome amongst a multipartite beetle microbiome.</title>
        <authorList>
            <person name="Waterworth S.C."/>
            <person name="Florez L.V."/>
            <person name="Rees E.R."/>
            <person name="Hertweck C."/>
            <person name="Kaltenpoth M."/>
            <person name="Kwan J.C."/>
        </authorList>
    </citation>
    <scope>NUCLEOTIDE SEQUENCE [LARGE SCALE GENOMIC DNA]</scope>
</reference>
<dbReference type="InterPro" id="IPR042081">
    <property type="entry name" value="RNA_2'-PTrans_C"/>
</dbReference>
<dbReference type="AlphaFoldDB" id="A0A833PCD1"/>
<name>A0A833PCD1_ACIBZ</name>
<dbReference type="HAMAP" id="MF_00299">
    <property type="entry name" value="KptA"/>
    <property type="match status" value="1"/>
</dbReference>
<keyword evidence="2 5" id="KW-0808">Transferase</keyword>
<dbReference type="GO" id="GO:0003950">
    <property type="term" value="F:NAD+ poly-ADP-ribosyltransferase activity"/>
    <property type="evidence" value="ECO:0007669"/>
    <property type="project" value="InterPro"/>
</dbReference>
<dbReference type="Proteomes" id="UP000490535">
    <property type="component" value="Unassembled WGS sequence"/>
</dbReference>
<evidence type="ECO:0000256" key="1">
    <source>
        <dbReference type="ARBA" id="ARBA00009836"/>
    </source>
</evidence>
<organism evidence="6 7">
    <name type="scientific">Acinetobacter bereziniae</name>
    <name type="common">Acinetobacter genomosp. 10</name>
    <dbReference type="NCBI Taxonomy" id="106648"/>
    <lineage>
        <taxon>Bacteria</taxon>
        <taxon>Pseudomonadati</taxon>
        <taxon>Pseudomonadota</taxon>
        <taxon>Gammaproteobacteria</taxon>
        <taxon>Moraxellales</taxon>
        <taxon>Moraxellaceae</taxon>
        <taxon>Acinetobacter</taxon>
    </lineage>
</organism>
<dbReference type="InterPro" id="IPR022928">
    <property type="entry name" value="RNA_2'-PTrans_KptA"/>
</dbReference>
<dbReference type="Pfam" id="PF01885">
    <property type="entry name" value="PTS_2-RNA"/>
    <property type="match status" value="1"/>
</dbReference>
<dbReference type="PANTHER" id="PTHR12684:SF2">
    <property type="entry name" value="TRNA 2'-PHOSPHOTRANSFERASE 1"/>
    <property type="match status" value="1"/>
</dbReference>
<comment type="function">
    <text evidence="4 5">Removes the 2'-phosphate from RNA via an intermediate in which the phosphate is ADP-ribosylated by NAD followed by a presumed transesterification to release the RNA and generate ADP-ribose 1''-2''-cyclic phosphate (APPR&gt;P). May function as an ADP-ribosylase.</text>
</comment>
<dbReference type="SUPFAM" id="SSF56399">
    <property type="entry name" value="ADP-ribosylation"/>
    <property type="match status" value="1"/>
</dbReference>